<sequence>MAGKVRAVPPSAFYAKAARTPAPAPAPPAARKKRAREDALSRWSALPRQEDALACAHAKGGDLRVWAHELASTGARSYVVASPRDFWAVYRTLRPVERRHYELIEPGRACRLYFDLEFGAGPAPAASAPTPVGAPCAEQDAVEEQRTRNNRAASLRASPCAASGCARRSSLAECAPRLPGVAAQSPPGARWPAHEGEGEGELAPGPSSEPAAPASAPARPSDARCEAAMAAFWRLLDAELRETLGVTIDRAASIELDSSSAAKFSRHVTVALRAAPPDARSPCAVGEFGGAASPAAAKAGGGMGDGGGEVLFEGNAHVGAWVRGWLARLRERARSCADARLLFAHGASASPPDGALSAACLIDASVYSRHRCFRLYGSSKAGKGTPLLPLGLSGNDALLLPLSVEERLFSRSLVCPPDGAAAGGGRVLPTAIERGGVEPVQSGGEAGGCAAARHAAACSADGCALAAGAWARGVGGAAVRLPDGGGEAPCPPSGGGEALGALRAFAARAWHLKSGLPCAIGPARLVATRAPAAGDGSACLCLCVGVLQNRWCGRIGREHRSNGVYLHVRVHRPPGGVAGASCGRAVGCLSQRCHDVDCRAFRGDELPLPDALALALTDALCGPACGDGARR</sequence>
<evidence type="ECO:0000313" key="7">
    <source>
        <dbReference type="Proteomes" id="UP000751190"/>
    </source>
</evidence>
<evidence type="ECO:0000313" key="6">
    <source>
        <dbReference type="EMBL" id="KAG8460719.1"/>
    </source>
</evidence>
<protein>
    <recommendedName>
        <fullName evidence="1">DNA-directed primase/polymerase protein</fullName>
        <ecNumber evidence="3">2.7.7.102</ecNumber>
    </recommendedName>
</protein>
<dbReference type="GO" id="GO:0003887">
    <property type="term" value="F:DNA-directed DNA polymerase activity"/>
    <property type="evidence" value="ECO:0007669"/>
    <property type="project" value="UniProtKB-EC"/>
</dbReference>
<dbReference type="OrthoDB" id="5988181at2759"/>
<dbReference type="AlphaFoldDB" id="A0A8J6C526"/>
<dbReference type="EMBL" id="JAGTXO010000030">
    <property type="protein sequence ID" value="KAG8460719.1"/>
    <property type="molecule type" value="Genomic_DNA"/>
</dbReference>
<dbReference type="PANTHER" id="PTHR31399">
    <property type="entry name" value="DNA-DIRECTED PRIMASE / POLYMERASE PROTEIN"/>
    <property type="match status" value="1"/>
</dbReference>
<feature type="compositionally biased region" description="Low complexity" evidence="5">
    <location>
        <begin position="125"/>
        <end position="135"/>
    </location>
</feature>
<dbReference type="GO" id="GO:0005634">
    <property type="term" value="C:nucleus"/>
    <property type="evidence" value="ECO:0007669"/>
    <property type="project" value="TreeGrafter"/>
</dbReference>
<reference evidence="6" key="1">
    <citation type="submission" date="2021-05" db="EMBL/GenBank/DDBJ databases">
        <title>The genome of the haptophyte Pavlova lutheri (Diacronema luteri, Pavlovales) - a model for lipid biosynthesis in eukaryotic algae.</title>
        <authorList>
            <person name="Hulatt C.J."/>
            <person name="Posewitz M.C."/>
        </authorList>
    </citation>
    <scope>NUCLEOTIDE SEQUENCE</scope>
    <source>
        <strain evidence="6">NIVA-4/92</strain>
    </source>
</reference>
<feature type="region of interest" description="Disordered" evidence="5">
    <location>
        <begin position="17"/>
        <end position="38"/>
    </location>
</feature>
<feature type="region of interest" description="Disordered" evidence="5">
    <location>
        <begin position="178"/>
        <end position="221"/>
    </location>
</feature>
<name>A0A8J6C526_DIALT</name>
<dbReference type="GO" id="GO:0005759">
    <property type="term" value="C:mitochondrial matrix"/>
    <property type="evidence" value="ECO:0007669"/>
    <property type="project" value="TreeGrafter"/>
</dbReference>
<evidence type="ECO:0000256" key="5">
    <source>
        <dbReference type="SAM" id="MobiDB-lite"/>
    </source>
</evidence>
<keyword evidence="7" id="KW-1185">Reference proteome</keyword>
<dbReference type="GO" id="GO:0009411">
    <property type="term" value="P:response to UV"/>
    <property type="evidence" value="ECO:0007669"/>
    <property type="project" value="TreeGrafter"/>
</dbReference>
<dbReference type="GO" id="GO:0003682">
    <property type="term" value="F:chromatin binding"/>
    <property type="evidence" value="ECO:0007669"/>
    <property type="project" value="TreeGrafter"/>
</dbReference>
<feature type="compositionally biased region" description="Low complexity" evidence="5">
    <location>
        <begin position="201"/>
        <end position="220"/>
    </location>
</feature>
<gene>
    <name evidence="6" type="ORF">KFE25_010774</name>
</gene>
<evidence type="ECO:0000256" key="4">
    <source>
        <dbReference type="ARBA" id="ARBA00047303"/>
    </source>
</evidence>
<comment type="catalytic activity">
    <reaction evidence="2">
        <text>ssDNA + n NTP = ssDNA/pppN(pN)n-1 hybrid + (n-1) diphosphate.</text>
        <dbReference type="EC" id="2.7.7.102"/>
    </reaction>
</comment>
<dbReference type="GO" id="GO:0031297">
    <property type="term" value="P:replication fork processing"/>
    <property type="evidence" value="ECO:0007669"/>
    <property type="project" value="TreeGrafter"/>
</dbReference>
<dbReference type="EC" id="2.7.7.102" evidence="3"/>
<dbReference type="GO" id="GO:0006264">
    <property type="term" value="P:mitochondrial DNA replication"/>
    <property type="evidence" value="ECO:0007669"/>
    <property type="project" value="TreeGrafter"/>
</dbReference>
<dbReference type="Pfam" id="PF03121">
    <property type="entry name" value="Herpes_UL52"/>
    <property type="match status" value="1"/>
</dbReference>
<dbReference type="GO" id="GO:0042276">
    <property type="term" value="P:error-prone translesion synthesis"/>
    <property type="evidence" value="ECO:0007669"/>
    <property type="project" value="InterPro"/>
</dbReference>
<organism evidence="6 7">
    <name type="scientific">Diacronema lutheri</name>
    <name type="common">Unicellular marine alga</name>
    <name type="synonym">Monochrysis lutheri</name>
    <dbReference type="NCBI Taxonomy" id="2081491"/>
    <lineage>
        <taxon>Eukaryota</taxon>
        <taxon>Haptista</taxon>
        <taxon>Haptophyta</taxon>
        <taxon>Pavlovophyceae</taxon>
        <taxon>Pavlovales</taxon>
        <taxon>Pavlovaceae</taxon>
        <taxon>Diacronema</taxon>
    </lineage>
</organism>
<dbReference type="PANTHER" id="PTHR31399:SF0">
    <property type="entry name" value="DNA-DIRECTED PRIMASE_POLYMERASE PROTEIN"/>
    <property type="match status" value="1"/>
</dbReference>
<accession>A0A8J6C526</accession>
<comment type="caution">
    <text evidence="6">The sequence shown here is derived from an EMBL/GenBank/DDBJ whole genome shotgun (WGS) entry which is preliminary data.</text>
</comment>
<feature type="region of interest" description="Disordered" evidence="5">
    <location>
        <begin position="125"/>
        <end position="153"/>
    </location>
</feature>
<comment type="catalytic activity">
    <reaction evidence="4">
        <text>DNA(n) + a 2'-deoxyribonucleoside 5'-triphosphate = DNA(n+1) + diphosphate</text>
        <dbReference type="Rhea" id="RHEA:22508"/>
        <dbReference type="Rhea" id="RHEA-COMP:17339"/>
        <dbReference type="Rhea" id="RHEA-COMP:17340"/>
        <dbReference type="ChEBI" id="CHEBI:33019"/>
        <dbReference type="ChEBI" id="CHEBI:61560"/>
        <dbReference type="ChEBI" id="CHEBI:173112"/>
        <dbReference type="EC" id="2.7.7.7"/>
    </reaction>
    <physiologicalReaction direction="left-to-right" evidence="4">
        <dbReference type="Rhea" id="RHEA:22509"/>
    </physiologicalReaction>
</comment>
<dbReference type="Proteomes" id="UP000751190">
    <property type="component" value="Unassembled WGS sequence"/>
</dbReference>
<evidence type="ECO:0000256" key="2">
    <source>
        <dbReference type="ARBA" id="ARBA00044677"/>
    </source>
</evidence>
<dbReference type="InterPro" id="IPR044917">
    <property type="entry name" value="PRIMPOL"/>
</dbReference>
<proteinExistence type="predicted"/>
<evidence type="ECO:0000256" key="1">
    <source>
        <dbReference type="ARBA" id="ARBA00026139"/>
    </source>
</evidence>
<evidence type="ECO:0000256" key="3">
    <source>
        <dbReference type="ARBA" id="ARBA00044768"/>
    </source>
</evidence>